<protein>
    <submittedName>
        <fullName evidence="16">Uncharacterized protein</fullName>
    </submittedName>
</protein>
<evidence type="ECO:0000256" key="8">
    <source>
        <dbReference type="ARBA" id="ARBA00022771"/>
    </source>
</evidence>
<evidence type="ECO:0000256" key="7">
    <source>
        <dbReference type="ARBA" id="ARBA00022737"/>
    </source>
</evidence>
<dbReference type="InterPro" id="IPR057602">
    <property type="entry name" value="Zfn-CCCH_PARP12"/>
</dbReference>
<dbReference type="PANTHER" id="PTHR45740:SF14">
    <property type="entry name" value="NOVEL PROTEIN"/>
    <property type="match status" value="1"/>
</dbReference>
<dbReference type="AlphaFoldDB" id="A0A9D3NEU1"/>
<dbReference type="GO" id="GO:1990404">
    <property type="term" value="F:NAD+-protein mono-ADP-ribosyltransferase activity"/>
    <property type="evidence" value="ECO:0007669"/>
    <property type="project" value="TreeGrafter"/>
</dbReference>
<keyword evidence="9 12" id="KW-0862">Zinc</keyword>
<feature type="domain" description="WWE" evidence="15">
    <location>
        <begin position="660"/>
        <end position="745"/>
    </location>
</feature>
<evidence type="ECO:0000256" key="10">
    <source>
        <dbReference type="ARBA" id="ARBA00023242"/>
    </source>
</evidence>
<name>A0A9D3NEU1_9TELE</name>
<feature type="domain" description="WWE" evidence="15">
    <location>
        <begin position="465"/>
        <end position="550"/>
    </location>
</feature>
<reference evidence="16 17" key="1">
    <citation type="submission" date="2021-06" db="EMBL/GenBank/DDBJ databases">
        <title>Chromosome-level genome assembly of the red-tail catfish (Hemibagrus wyckioides).</title>
        <authorList>
            <person name="Shao F."/>
        </authorList>
    </citation>
    <scope>NUCLEOTIDE SEQUENCE [LARGE SCALE GENOMIC DNA]</scope>
    <source>
        <strain evidence="16">EC202008001</strain>
        <tissue evidence="16">Blood</tissue>
    </source>
</reference>
<accession>A0A9D3NEU1</accession>
<feature type="region of interest" description="Disordered" evidence="13">
    <location>
        <begin position="1"/>
        <end position="35"/>
    </location>
</feature>
<dbReference type="Gene3D" id="4.10.1000.10">
    <property type="entry name" value="Zinc finger, CCCH-type"/>
    <property type="match status" value="1"/>
</dbReference>
<dbReference type="GO" id="GO:0008270">
    <property type="term" value="F:zinc ion binding"/>
    <property type="evidence" value="ECO:0007669"/>
    <property type="project" value="UniProtKB-KW"/>
</dbReference>
<dbReference type="InterPro" id="IPR036855">
    <property type="entry name" value="Znf_CCCH_sf"/>
</dbReference>
<feature type="domain" description="C3H1-type" evidence="14">
    <location>
        <begin position="34"/>
        <end position="58"/>
    </location>
</feature>
<dbReference type="GO" id="GO:0005737">
    <property type="term" value="C:cytoplasm"/>
    <property type="evidence" value="ECO:0007669"/>
    <property type="project" value="UniProtKB-SubCell"/>
</dbReference>
<comment type="subcellular location">
    <subcellularLocation>
        <location evidence="2">Cytoplasm</location>
    </subcellularLocation>
    <subcellularLocation>
        <location evidence="1">Nucleus</location>
    </subcellularLocation>
</comment>
<dbReference type="InterPro" id="IPR051712">
    <property type="entry name" value="ARTD-AVP"/>
</dbReference>
<keyword evidence="7" id="KW-0677">Repeat</keyword>
<dbReference type="PANTHER" id="PTHR45740">
    <property type="entry name" value="POLY [ADP-RIBOSE] POLYMERASE"/>
    <property type="match status" value="1"/>
</dbReference>
<keyword evidence="8 12" id="KW-0863">Zinc-finger</keyword>
<dbReference type="SMART" id="SM00356">
    <property type="entry name" value="ZnF_C3H1"/>
    <property type="match status" value="2"/>
</dbReference>
<dbReference type="SMART" id="SM00678">
    <property type="entry name" value="WWE"/>
    <property type="match status" value="4"/>
</dbReference>
<evidence type="ECO:0000256" key="4">
    <source>
        <dbReference type="ARBA" id="ARBA00022490"/>
    </source>
</evidence>
<dbReference type="InterPro" id="IPR037197">
    <property type="entry name" value="WWE_dom_sf"/>
</dbReference>
<dbReference type="InterPro" id="IPR004170">
    <property type="entry name" value="WWE_dom"/>
</dbReference>
<organism evidence="16 17">
    <name type="scientific">Hemibagrus wyckioides</name>
    <dbReference type="NCBI Taxonomy" id="337641"/>
    <lineage>
        <taxon>Eukaryota</taxon>
        <taxon>Metazoa</taxon>
        <taxon>Chordata</taxon>
        <taxon>Craniata</taxon>
        <taxon>Vertebrata</taxon>
        <taxon>Euteleostomi</taxon>
        <taxon>Actinopterygii</taxon>
        <taxon>Neopterygii</taxon>
        <taxon>Teleostei</taxon>
        <taxon>Ostariophysi</taxon>
        <taxon>Siluriformes</taxon>
        <taxon>Bagridae</taxon>
        <taxon>Hemibagrus</taxon>
    </lineage>
</organism>
<dbReference type="Pfam" id="PF02825">
    <property type="entry name" value="WWE"/>
    <property type="match status" value="5"/>
</dbReference>
<evidence type="ECO:0000256" key="11">
    <source>
        <dbReference type="ARBA" id="ARBA00024347"/>
    </source>
</evidence>
<evidence type="ECO:0000313" key="16">
    <source>
        <dbReference type="EMBL" id="KAG7320234.1"/>
    </source>
</evidence>
<feature type="region of interest" description="Disordered" evidence="13">
    <location>
        <begin position="82"/>
        <end position="110"/>
    </location>
</feature>
<evidence type="ECO:0000313" key="17">
    <source>
        <dbReference type="Proteomes" id="UP000824219"/>
    </source>
</evidence>
<dbReference type="Pfam" id="PF25261">
    <property type="entry name" value="zf-CCCH_PARP12"/>
    <property type="match status" value="1"/>
</dbReference>
<dbReference type="GO" id="GO:0003950">
    <property type="term" value="F:NAD+ poly-ADP-ribosyltransferase activity"/>
    <property type="evidence" value="ECO:0007669"/>
    <property type="project" value="TreeGrafter"/>
</dbReference>
<keyword evidence="4" id="KW-0963">Cytoplasm</keyword>
<dbReference type="SUPFAM" id="SSF117839">
    <property type="entry name" value="WWE domain"/>
    <property type="match status" value="6"/>
</dbReference>
<comment type="pathway">
    <text evidence="3">Protein modification; protein ubiquitination.</text>
</comment>
<evidence type="ECO:0000256" key="3">
    <source>
        <dbReference type="ARBA" id="ARBA00004906"/>
    </source>
</evidence>
<proteinExistence type="inferred from homology"/>
<comment type="similarity">
    <text evidence="11">Belongs to the ARTD/PARP family.</text>
</comment>
<dbReference type="GO" id="GO:0005634">
    <property type="term" value="C:nucleus"/>
    <property type="evidence" value="ECO:0007669"/>
    <property type="project" value="UniProtKB-SubCell"/>
</dbReference>
<evidence type="ECO:0000256" key="6">
    <source>
        <dbReference type="ARBA" id="ARBA00022723"/>
    </source>
</evidence>
<keyword evidence="10" id="KW-0539">Nucleus</keyword>
<feature type="domain" description="WWE" evidence="15">
    <location>
        <begin position="274"/>
        <end position="357"/>
    </location>
</feature>
<feature type="domain" description="WWE" evidence="15">
    <location>
        <begin position="578"/>
        <end position="659"/>
    </location>
</feature>
<dbReference type="PROSITE" id="PS50103">
    <property type="entry name" value="ZF_C3H1"/>
    <property type="match status" value="2"/>
</dbReference>
<evidence type="ECO:0000256" key="2">
    <source>
        <dbReference type="ARBA" id="ARBA00004496"/>
    </source>
</evidence>
<dbReference type="Gene3D" id="3.30.720.50">
    <property type="match status" value="5"/>
</dbReference>
<sequence length="746" mass="86333">MASNYEYVSDSSVSDFGDSDTDVQSNSEPDSDSAAPQQACIYYNKGNCRNGEMCRDLHVCKYFLKGSCHYGNSCQFSHVMNSNQTRRGRGKRTPRYRERSRSSSLDDTDSSKPYRWQLNLGQGWEDVANDHILEAQFSRPNTKGIRIYNTPCGALSIDFTRMCILKKTNLQVRRKYSRHCKWQWYYQGNHGWHQYGKKDAQGNVSPVNSSKLESEFQNNRRGTVNFTISSSNYEIRFKEMCQKNLSTGHRRRIRRRPKYVPPQDGGRLSAVTNKLKTSWPSSSKKTPLWQFSGRGGNWHNFVQRGSCTVTSADIEAEYQRNTQGSMSFTVNGDQYILNFSRMTQTNQKTQATRNIRRLLPFTMFTLNDTTLEEDLTQIFQQIRLAGRQLGRQEVPQPMNTSGKYYVWQLFDGRNWFQIENDHVIESNYCQLDAKGITIFTHLGNLYIDFDTMAITGPFQCLAIRRLLSLSHNQRENVGWYFRDKNCWSEYGTQGSSTYMSSVSSQDIEQQYNSNPTGSFSFTAGKYKYVLNFSAMTQTNLSTQNQRNVRRRPKFNSVVYVHSSLNTSEPSTSTINPFPLPAPSVSPSTTVTWQFMGDEGMWTNYQKPGSSLDSVDIEREYQRNPQGQLAFTAGRYSYSLYFNGMYQINLTYKTRRAVQRISADQSNIPLCQVRWQFKDMDGRWKDFVKGTGKGKCSVSIQEIEMQYQQNSAGVMYYNSDQFRYMLNFSEMTQTNLTTRKQRPVRRV</sequence>
<evidence type="ECO:0000256" key="9">
    <source>
        <dbReference type="ARBA" id="ARBA00022833"/>
    </source>
</evidence>
<gene>
    <name evidence="16" type="ORF">KOW79_016087</name>
</gene>
<evidence type="ECO:0000259" key="15">
    <source>
        <dbReference type="PROSITE" id="PS50918"/>
    </source>
</evidence>
<comment type="caution">
    <text evidence="16">The sequence shown here is derived from an EMBL/GenBank/DDBJ whole genome shotgun (WGS) entry which is preliminary data.</text>
</comment>
<dbReference type="InterPro" id="IPR018123">
    <property type="entry name" value="WWE-dom_subgr"/>
</dbReference>
<dbReference type="InterPro" id="IPR000571">
    <property type="entry name" value="Znf_CCCH"/>
</dbReference>
<dbReference type="PROSITE" id="PS50918">
    <property type="entry name" value="WWE"/>
    <property type="match status" value="5"/>
</dbReference>
<dbReference type="SUPFAM" id="SSF90229">
    <property type="entry name" value="CCCH zinc finger"/>
    <property type="match status" value="1"/>
</dbReference>
<feature type="domain" description="C3H1-type" evidence="14">
    <location>
        <begin position="59"/>
        <end position="81"/>
    </location>
</feature>
<evidence type="ECO:0000256" key="13">
    <source>
        <dbReference type="SAM" id="MobiDB-lite"/>
    </source>
</evidence>
<evidence type="ECO:0000256" key="12">
    <source>
        <dbReference type="PROSITE-ProRule" id="PRU00723"/>
    </source>
</evidence>
<evidence type="ECO:0000256" key="5">
    <source>
        <dbReference type="ARBA" id="ARBA00022553"/>
    </source>
</evidence>
<keyword evidence="5" id="KW-0597">Phosphoprotein</keyword>
<keyword evidence="6 12" id="KW-0479">Metal-binding</keyword>
<feature type="domain" description="WWE" evidence="15">
    <location>
        <begin position="168"/>
        <end position="255"/>
    </location>
</feature>
<dbReference type="OrthoDB" id="24952at2759"/>
<dbReference type="Proteomes" id="UP000824219">
    <property type="component" value="Linkage Group LG19"/>
</dbReference>
<dbReference type="EMBL" id="JAHKSW010000019">
    <property type="protein sequence ID" value="KAG7320234.1"/>
    <property type="molecule type" value="Genomic_DNA"/>
</dbReference>
<feature type="zinc finger region" description="C3H1-type" evidence="12">
    <location>
        <begin position="34"/>
        <end position="58"/>
    </location>
</feature>
<evidence type="ECO:0000256" key="1">
    <source>
        <dbReference type="ARBA" id="ARBA00004123"/>
    </source>
</evidence>
<feature type="zinc finger region" description="C3H1-type" evidence="12">
    <location>
        <begin position="59"/>
        <end position="81"/>
    </location>
</feature>
<evidence type="ECO:0000259" key="14">
    <source>
        <dbReference type="PROSITE" id="PS50103"/>
    </source>
</evidence>
<keyword evidence="17" id="KW-1185">Reference proteome</keyword>
<dbReference type="Pfam" id="PF23466">
    <property type="entry name" value="WWE_4"/>
    <property type="match status" value="1"/>
</dbReference>